<protein>
    <submittedName>
        <fullName evidence="2">Uncharacterized protein</fullName>
    </submittedName>
</protein>
<keyword evidence="3" id="KW-1185">Reference proteome</keyword>
<keyword evidence="1" id="KW-0732">Signal</keyword>
<evidence type="ECO:0000313" key="3">
    <source>
        <dbReference type="Proteomes" id="UP000193685"/>
    </source>
</evidence>
<name>A0A1Y2FJS0_PROLT</name>
<organism evidence="2 3">
    <name type="scientific">Protomyces lactucae-debilis</name>
    <dbReference type="NCBI Taxonomy" id="2754530"/>
    <lineage>
        <taxon>Eukaryota</taxon>
        <taxon>Fungi</taxon>
        <taxon>Dikarya</taxon>
        <taxon>Ascomycota</taxon>
        <taxon>Taphrinomycotina</taxon>
        <taxon>Taphrinomycetes</taxon>
        <taxon>Taphrinales</taxon>
        <taxon>Protomycetaceae</taxon>
        <taxon>Protomyces</taxon>
    </lineage>
</organism>
<sequence length="440" mass="48958">MILLLYTGLYLGVTLMLHGVAAIRPGSQQLESCHYNGFMLQSSHKKERPMPPEIQSLKDKYVCGKDNEKATQDGCYFDKAKYYSDVKDGTLNHDSRHPDQILICGHAPAWVQELCYFLDGGRQFACGVRGKPLYNIRATISEQTVDLGTLDLSELYLNPKKFSAPEQDDRDKSGGGKLFKSRTYTQGCHGESDEKHHVAEYSLTGVWGALNDKDENNPDPVIYDEETTGKWLMNALKETIDALVKTGEYSYNVALGCPDQQPIRFKRRAYSTKRSAPGNVCASEWFDCEALIEEGCGWVRFGDGKSAHPSCQEYVGNKYCSPEQTPCKNATVGYHLPEEISVHIYDKDELQSSYASVKFEGKGVKVECSRFERIMSFLPGFQTEFPVFLLGNLIGLKCLLHATAKDPETTHITLQETGIVAPHTLAGTSVYAAPPPPPLP</sequence>
<accession>A0A1Y2FJS0</accession>
<comment type="caution">
    <text evidence="2">The sequence shown here is derived from an EMBL/GenBank/DDBJ whole genome shotgun (WGS) entry which is preliminary data.</text>
</comment>
<dbReference type="AlphaFoldDB" id="A0A1Y2FJS0"/>
<dbReference type="RefSeq" id="XP_040725616.1">
    <property type="nucleotide sequence ID" value="XM_040871147.1"/>
</dbReference>
<reference evidence="2 3" key="1">
    <citation type="submission" date="2016-07" db="EMBL/GenBank/DDBJ databases">
        <title>Pervasive Adenine N6-methylation of Active Genes in Fungi.</title>
        <authorList>
            <consortium name="DOE Joint Genome Institute"/>
            <person name="Mondo S.J."/>
            <person name="Dannebaum R.O."/>
            <person name="Kuo R.C."/>
            <person name="Labutti K."/>
            <person name="Haridas S."/>
            <person name="Kuo A."/>
            <person name="Salamov A."/>
            <person name="Ahrendt S.R."/>
            <person name="Lipzen A."/>
            <person name="Sullivan W."/>
            <person name="Andreopoulos W.B."/>
            <person name="Clum A."/>
            <person name="Lindquist E."/>
            <person name="Daum C."/>
            <person name="Ramamoorthy G.K."/>
            <person name="Gryganskyi A."/>
            <person name="Culley D."/>
            <person name="Magnuson J.K."/>
            <person name="James T.Y."/>
            <person name="O'Malley M.A."/>
            <person name="Stajich J.E."/>
            <person name="Spatafora J.W."/>
            <person name="Visel A."/>
            <person name="Grigoriev I.V."/>
        </authorList>
    </citation>
    <scope>NUCLEOTIDE SEQUENCE [LARGE SCALE GENOMIC DNA]</scope>
    <source>
        <strain evidence="2 3">12-1054</strain>
    </source>
</reference>
<gene>
    <name evidence="2" type="ORF">BCR37DRAFT_392396</name>
</gene>
<dbReference type="Proteomes" id="UP000193685">
    <property type="component" value="Unassembled WGS sequence"/>
</dbReference>
<feature type="chain" id="PRO_5012260130" evidence="1">
    <location>
        <begin position="23"/>
        <end position="440"/>
    </location>
</feature>
<dbReference type="EMBL" id="MCFI01000008">
    <property type="protein sequence ID" value="ORY83035.1"/>
    <property type="molecule type" value="Genomic_DNA"/>
</dbReference>
<evidence type="ECO:0000313" key="2">
    <source>
        <dbReference type="EMBL" id="ORY83035.1"/>
    </source>
</evidence>
<evidence type="ECO:0000256" key="1">
    <source>
        <dbReference type="SAM" id="SignalP"/>
    </source>
</evidence>
<feature type="signal peptide" evidence="1">
    <location>
        <begin position="1"/>
        <end position="22"/>
    </location>
</feature>
<proteinExistence type="predicted"/>
<dbReference type="GeneID" id="63787746"/>